<organism evidence="21 22">
    <name type="scientific">Paenochrobactrum gallinarii</name>
    <dbReference type="NCBI Taxonomy" id="643673"/>
    <lineage>
        <taxon>Bacteria</taxon>
        <taxon>Pseudomonadati</taxon>
        <taxon>Pseudomonadota</taxon>
        <taxon>Alphaproteobacteria</taxon>
        <taxon>Hyphomicrobiales</taxon>
        <taxon>Brucellaceae</taxon>
        <taxon>Paenochrobactrum</taxon>
    </lineage>
</organism>
<dbReference type="GO" id="GO:0016491">
    <property type="term" value="F:oxidoreductase activity"/>
    <property type="evidence" value="ECO:0007669"/>
    <property type="project" value="InterPro"/>
</dbReference>
<dbReference type="EMBL" id="JACIIU010000012">
    <property type="protein sequence ID" value="MBB6261783.1"/>
    <property type="molecule type" value="Genomic_DNA"/>
</dbReference>
<dbReference type="InterPro" id="IPR036257">
    <property type="entry name" value="Cyt_c_oxidase_su2_TM_sf"/>
</dbReference>
<evidence type="ECO:0000256" key="3">
    <source>
        <dbReference type="ARBA" id="ARBA00007866"/>
    </source>
</evidence>
<keyword evidence="7 16" id="KW-0479">Metal-binding</keyword>
<evidence type="ECO:0000256" key="7">
    <source>
        <dbReference type="ARBA" id="ARBA00022723"/>
    </source>
</evidence>
<name>A0A841LUJ0_9HYPH</name>
<evidence type="ECO:0000256" key="12">
    <source>
        <dbReference type="ARBA" id="ARBA00023136"/>
    </source>
</evidence>
<evidence type="ECO:0000313" key="22">
    <source>
        <dbReference type="Proteomes" id="UP000555393"/>
    </source>
</evidence>
<keyword evidence="5 15" id="KW-0679">Respiratory chain</keyword>
<dbReference type="GO" id="GO:0005507">
    <property type="term" value="F:copper ion binding"/>
    <property type="evidence" value="ECO:0007669"/>
    <property type="project" value="InterPro"/>
</dbReference>
<comment type="caution">
    <text evidence="21">The sequence shown here is derived from an EMBL/GenBank/DDBJ whole genome shotgun (WGS) entry which is preliminary data.</text>
</comment>
<dbReference type="AlphaFoldDB" id="A0A841LUJ0"/>
<comment type="similarity">
    <text evidence="3 15">Belongs to the cytochrome c oxidase subunit 2 family.</text>
</comment>
<evidence type="ECO:0000256" key="11">
    <source>
        <dbReference type="ARBA" id="ARBA00023008"/>
    </source>
</evidence>
<proteinExistence type="inferred from homology"/>
<keyword evidence="11 16" id="KW-0186">Copper</keyword>
<dbReference type="Gene3D" id="2.60.40.420">
    <property type="entry name" value="Cupredoxins - blue copper proteins"/>
    <property type="match status" value="1"/>
</dbReference>
<dbReference type="Pfam" id="PF00116">
    <property type="entry name" value="COX2"/>
    <property type="match status" value="1"/>
</dbReference>
<keyword evidence="8" id="KW-1278">Translocase</keyword>
<dbReference type="InterPro" id="IPR008972">
    <property type="entry name" value="Cupredoxin"/>
</dbReference>
<keyword evidence="4 15" id="KW-0813">Transport</keyword>
<evidence type="ECO:0000256" key="4">
    <source>
        <dbReference type="ARBA" id="ARBA00022448"/>
    </source>
</evidence>
<evidence type="ECO:0000256" key="15">
    <source>
        <dbReference type="RuleBase" id="RU000456"/>
    </source>
</evidence>
<dbReference type="InterPro" id="IPR011759">
    <property type="entry name" value="Cyt_c_oxidase_su2_TM_dom"/>
</dbReference>
<evidence type="ECO:0000256" key="17">
    <source>
        <dbReference type="SAM" id="Phobius"/>
    </source>
</evidence>
<dbReference type="Proteomes" id="UP000555393">
    <property type="component" value="Unassembled WGS sequence"/>
</dbReference>
<comment type="cofactor">
    <cofactor evidence="1">
        <name>heme</name>
        <dbReference type="ChEBI" id="CHEBI:30413"/>
    </cofactor>
</comment>
<dbReference type="PANTHER" id="PTHR22888">
    <property type="entry name" value="CYTOCHROME C OXIDASE, SUBUNIT II"/>
    <property type="match status" value="1"/>
</dbReference>
<evidence type="ECO:0000256" key="1">
    <source>
        <dbReference type="ARBA" id="ARBA00001971"/>
    </source>
</evidence>
<dbReference type="Pfam" id="PF02790">
    <property type="entry name" value="COX2_TM"/>
    <property type="match status" value="1"/>
</dbReference>
<evidence type="ECO:0000256" key="6">
    <source>
        <dbReference type="ARBA" id="ARBA00022692"/>
    </source>
</evidence>
<dbReference type="PROSITE" id="PS50857">
    <property type="entry name" value="COX2_CUA"/>
    <property type="match status" value="1"/>
</dbReference>
<evidence type="ECO:0000256" key="10">
    <source>
        <dbReference type="ARBA" id="ARBA00022989"/>
    </source>
</evidence>
<comment type="cofactor">
    <cofactor evidence="16">
        <name>Cu cation</name>
        <dbReference type="ChEBI" id="CHEBI:23378"/>
    </cofactor>
    <text evidence="16">Binds a copper A center.</text>
</comment>
<evidence type="ECO:0000256" key="2">
    <source>
        <dbReference type="ARBA" id="ARBA00004141"/>
    </source>
</evidence>
<reference evidence="21 22" key="1">
    <citation type="submission" date="2020-08" db="EMBL/GenBank/DDBJ databases">
        <title>Genomic Encyclopedia of Type Strains, Phase IV (KMG-IV): sequencing the most valuable type-strain genomes for metagenomic binning, comparative biology and taxonomic classification.</title>
        <authorList>
            <person name="Goeker M."/>
        </authorList>
    </citation>
    <scope>NUCLEOTIDE SEQUENCE [LARGE SCALE GENOMIC DNA]</scope>
    <source>
        <strain evidence="21 22">DSM 22336</strain>
    </source>
</reference>
<evidence type="ECO:0000256" key="9">
    <source>
        <dbReference type="ARBA" id="ARBA00022982"/>
    </source>
</evidence>
<feature type="domain" description="Cytochrome oxidase subunit II copper A binding" evidence="19">
    <location>
        <begin position="125"/>
        <end position="265"/>
    </location>
</feature>
<evidence type="ECO:0000313" key="21">
    <source>
        <dbReference type="EMBL" id="MBB6261783.1"/>
    </source>
</evidence>
<dbReference type="InterPro" id="IPR002429">
    <property type="entry name" value="CcO_II-like_C"/>
</dbReference>
<dbReference type="EC" id="7.1.1.9" evidence="16"/>
<dbReference type="InterPro" id="IPR001505">
    <property type="entry name" value="Copper_CuA"/>
</dbReference>
<feature type="chain" id="PRO_5032971427" description="Cytochrome c oxidase subunit 2" evidence="18">
    <location>
        <begin position="28"/>
        <end position="295"/>
    </location>
</feature>
<dbReference type="PANTHER" id="PTHR22888:SF9">
    <property type="entry name" value="CYTOCHROME C OXIDASE SUBUNIT 2"/>
    <property type="match status" value="1"/>
</dbReference>
<feature type="domain" description="Cytochrome oxidase subunit II transmembrane region profile" evidence="20">
    <location>
        <begin position="29"/>
        <end position="124"/>
    </location>
</feature>
<evidence type="ECO:0000256" key="8">
    <source>
        <dbReference type="ARBA" id="ARBA00022967"/>
    </source>
</evidence>
<dbReference type="Gene3D" id="1.10.287.90">
    <property type="match status" value="1"/>
</dbReference>
<evidence type="ECO:0000256" key="5">
    <source>
        <dbReference type="ARBA" id="ARBA00022660"/>
    </source>
</evidence>
<gene>
    <name evidence="21" type="ORF">FHS77_002349</name>
</gene>
<dbReference type="InterPro" id="IPR034210">
    <property type="entry name" value="CcO_II_C"/>
</dbReference>
<feature type="transmembrane region" description="Helical" evidence="17">
    <location>
        <begin position="96"/>
        <end position="117"/>
    </location>
</feature>
<dbReference type="PROSITE" id="PS00078">
    <property type="entry name" value="COX2"/>
    <property type="match status" value="1"/>
</dbReference>
<dbReference type="SUPFAM" id="SSF49503">
    <property type="entry name" value="Cupredoxins"/>
    <property type="match status" value="1"/>
</dbReference>
<dbReference type="PRINTS" id="PR01166">
    <property type="entry name" value="CYCOXIDASEII"/>
</dbReference>
<keyword evidence="12 17" id="KW-0472">Membrane</keyword>
<comment type="subcellular location">
    <subcellularLocation>
        <location evidence="15">Cell membrane</location>
        <topology evidence="15">Multi-pass membrane protein</topology>
    </subcellularLocation>
    <subcellularLocation>
        <location evidence="2">Membrane</location>
        <topology evidence="2">Multi-pass membrane protein</topology>
    </subcellularLocation>
</comment>
<evidence type="ECO:0000259" key="19">
    <source>
        <dbReference type="PROSITE" id="PS50857"/>
    </source>
</evidence>
<evidence type="ECO:0000256" key="14">
    <source>
        <dbReference type="ARBA" id="ARBA00047816"/>
    </source>
</evidence>
<dbReference type="FunFam" id="2.60.40.420:FF:000001">
    <property type="entry name" value="Cytochrome c oxidase subunit 2"/>
    <property type="match status" value="1"/>
</dbReference>
<dbReference type="PROSITE" id="PS50999">
    <property type="entry name" value="COX2_TM"/>
    <property type="match status" value="1"/>
</dbReference>
<dbReference type="GO" id="GO:0004129">
    <property type="term" value="F:cytochrome-c oxidase activity"/>
    <property type="evidence" value="ECO:0007669"/>
    <property type="project" value="UniProtKB-EC"/>
</dbReference>
<evidence type="ECO:0000256" key="13">
    <source>
        <dbReference type="ARBA" id="ARBA00024688"/>
    </source>
</evidence>
<feature type="transmembrane region" description="Helical" evidence="17">
    <location>
        <begin position="54"/>
        <end position="75"/>
    </location>
</feature>
<dbReference type="InterPro" id="IPR045187">
    <property type="entry name" value="CcO_II"/>
</dbReference>
<dbReference type="GO" id="GO:0005886">
    <property type="term" value="C:plasma membrane"/>
    <property type="evidence" value="ECO:0007669"/>
    <property type="project" value="UniProtKB-SubCell"/>
</dbReference>
<sequence>MRKIFATSMGTVFGVLALLWTSISAQADQPRDWEYRFQEPATGIMEQIKWFEEYTLWFIIPVTTLVLLLILWVILKYRASANPVPSKTSHNTMIEVIWTTGPVIALVCIAIPSFQLLTAQYSPDDAALTVKATGYQWYWGYEYQVENQVSFDSLMLQEGERADAGKEDIAKYPRLLAVDNEVVVPVGETVRLLVTAADVIHSWAIPAFGVKMDAVPGRLNEAWFKADREGLYYGQCSELCGKDHAFMPIAVRVVSKANYETWLAAAASDVNGANKALRAAVEGGQATNKVAAAGN</sequence>
<evidence type="ECO:0000256" key="16">
    <source>
        <dbReference type="RuleBase" id="RU004024"/>
    </source>
</evidence>
<keyword evidence="9 15" id="KW-0249">Electron transport</keyword>
<dbReference type="NCBIfam" id="TIGR02866">
    <property type="entry name" value="CoxB"/>
    <property type="match status" value="1"/>
</dbReference>
<comment type="function">
    <text evidence="13 16">Subunits I and II form the functional core of the enzyme complex. Electrons originating in cytochrome c are transferred via heme a and Cu(A) to the binuclear center formed by heme a3 and Cu(B).</text>
</comment>
<dbReference type="SUPFAM" id="SSF81464">
    <property type="entry name" value="Cytochrome c oxidase subunit II-like, transmembrane region"/>
    <property type="match status" value="1"/>
</dbReference>
<protein>
    <recommendedName>
        <fullName evidence="16">Cytochrome c oxidase subunit 2</fullName>
        <ecNumber evidence="16">7.1.1.9</ecNumber>
    </recommendedName>
</protein>
<evidence type="ECO:0000259" key="20">
    <source>
        <dbReference type="PROSITE" id="PS50999"/>
    </source>
</evidence>
<accession>A0A841LUJ0</accession>
<keyword evidence="18" id="KW-0732">Signal</keyword>
<dbReference type="CDD" id="cd13912">
    <property type="entry name" value="CcO_II_C"/>
    <property type="match status" value="1"/>
</dbReference>
<dbReference type="GO" id="GO:0042773">
    <property type="term" value="P:ATP synthesis coupled electron transport"/>
    <property type="evidence" value="ECO:0007669"/>
    <property type="project" value="TreeGrafter"/>
</dbReference>
<keyword evidence="6 15" id="KW-0812">Transmembrane</keyword>
<feature type="signal peptide" evidence="18">
    <location>
        <begin position="1"/>
        <end position="27"/>
    </location>
</feature>
<keyword evidence="10 17" id="KW-1133">Transmembrane helix</keyword>
<dbReference type="InterPro" id="IPR014222">
    <property type="entry name" value="Cyt_c_oxidase_su2"/>
</dbReference>
<comment type="catalytic activity">
    <reaction evidence="14 16">
        <text>4 Fe(II)-[cytochrome c] + O2 + 8 H(+)(in) = 4 Fe(III)-[cytochrome c] + 2 H2O + 4 H(+)(out)</text>
        <dbReference type="Rhea" id="RHEA:11436"/>
        <dbReference type="Rhea" id="RHEA-COMP:10350"/>
        <dbReference type="Rhea" id="RHEA-COMP:14399"/>
        <dbReference type="ChEBI" id="CHEBI:15377"/>
        <dbReference type="ChEBI" id="CHEBI:15378"/>
        <dbReference type="ChEBI" id="CHEBI:15379"/>
        <dbReference type="ChEBI" id="CHEBI:29033"/>
        <dbReference type="ChEBI" id="CHEBI:29034"/>
        <dbReference type="EC" id="7.1.1.9"/>
    </reaction>
</comment>
<keyword evidence="22" id="KW-1185">Reference proteome</keyword>
<evidence type="ECO:0000256" key="18">
    <source>
        <dbReference type="SAM" id="SignalP"/>
    </source>
</evidence>